<feature type="coiled-coil region" evidence="2">
    <location>
        <begin position="509"/>
        <end position="599"/>
    </location>
</feature>
<dbReference type="Proteomes" id="UP000095767">
    <property type="component" value="Unassembled WGS sequence"/>
</dbReference>
<reference evidence="5 6" key="1">
    <citation type="submission" date="2016-09" db="EMBL/GenBank/DDBJ databases">
        <title>The draft genome of Dichanthelium oligosanthes: A C3 panicoid grass species.</title>
        <authorList>
            <person name="Studer A.J."/>
            <person name="Schnable J.C."/>
            <person name="Brutnell T.P."/>
        </authorList>
    </citation>
    <scope>NUCLEOTIDE SEQUENCE [LARGE SCALE GENOMIC DNA]</scope>
    <source>
        <strain evidence="6">cv. Kellogg 1175</strain>
        <tissue evidence="5">Leaf</tissue>
    </source>
</reference>
<dbReference type="Pfam" id="PF03763">
    <property type="entry name" value="Remorin_C"/>
    <property type="match status" value="1"/>
</dbReference>
<evidence type="ECO:0000313" key="6">
    <source>
        <dbReference type="Proteomes" id="UP000095767"/>
    </source>
</evidence>
<accession>A0A1E5WBU8</accession>
<dbReference type="STRING" id="888268.A0A1E5WBU8"/>
<feature type="region of interest" description="Disordered" evidence="3">
    <location>
        <begin position="358"/>
        <end position="386"/>
    </location>
</feature>
<dbReference type="EMBL" id="LWDX02013983">
    <property type="protein sequence ID" value="OEL34903.1"/>
    <property type="molecule type" value="Genomic_DNA"/>
</dbReference>
<keyword evidence="2" id="KW-0175">Coiled coil</keyword>
<gene>
    <name evidence="5" type="ORF">BAE44_0004075</name>
</gene>
<dbReference type="OrthoDB" id="1900877at2759"/>
<sequence length="635" mass="69686">MFLSPCTPLLTLVTCVDQDQRESKLIGNPCIIWNPAVFRFLLHCKFATSYATVQKESHDWCMPGPILPVAAKEMCFDQDTVVSYYKRFFPGNYNVITTGQGGIPQTGERLTALRFLQAGALSPTKLRMKIMGAHNRVRVITSNSSSRTSPAKNIEASQAQNRLLVCDVLEEVSDNPDCTKHPSAINKTEAVEKDSALDVNKVQSTSKSSVPQPATSNSSMIHPVRPVEEDSTECDSGLDNASTSSFEFHGGEKTPMQNPAAGYFSRQASSKWNDAEKWIVNRQNVNQNVSKGTAQNQTVHQMNSAAARGIIVPKISGRPVQKMKRVNPALSAPRSILERLSFASYQPKLVRHADVCPVSSSSATPEYHKASDTGSSIEVKPCNDPKAIPTVQSVSVRDIGTEMTPIPSQEPSRTGTPLGSMTPTRSPNCSIPSTPVGGRSVASPGEDNTDDGPYFNRKGGTNGNELSDTEMRLKTRQEIAALGMQLGKMNIATWASKEELQLVSAAPSIADLERMKKEYAARAASYEEAENTKHTARFKKEEVKIEAWESRQRAKIESEMRRIEEHAERIRSEAMAKMAEKLEMTRRIAEEKRASANAKMNQQAAIAVQKAEKIRQTGRFPGSNILCCGGCFCEP</sequence>
<evidence type="ECO:0000313" key="5">
    <source>
        <dbReference type="EMBL" id="OEL34903.1"/>
    </source>
</evidence>
<dbReference type="PANTHER" id="PTHR31471:SF49">
    <property type="entry name" value="REMORIN FAMILY PROTEIN"/>
    <property type="match status" value="1"/>
</dbReference>
<evidence type="ECO:0000256" key="2">
    <source>
        <dbReference type="SAM" id="Coils"/>
    </source>
</evidence>
<feature type="domain" description="Remorin C-terminal" evidence="4">
    <location>
        <begin position="519"/>
        <end position="622"/>
    </location>
</feature>
<dbReference type="AlphaFoldDB" id="A0A1E5WBU8"/>
<feature type="region of interest" description="Disordered" evidence="3">
    <location>
        <begin position="176"/>
        <end position="221"/>
    </location>
</feature>
<proteinExistence type="inferred from homology"/>
<protein>
    <recommendedName>
        <fullName evidence="4">Remorin C-terminal domain-containing protein</fullName>
    </recommendedName>
</protein>
<dbReference type="InterPro" id="IPR005516">
    <property type="entry name" value="Remorin_C"/>
</dbReference>
<organism evidence="5 6">
    <name type="scientific">Dichanthelium oligosanthes</name>
    <dbReference type="NCBI Taxonomy" id="888268"/>
    <lineage>
        <taxon>Eukaryota</taxon>
        <taxon>Viridiplantae</taxon>
        <taxon>Streptophyta</taxon>
        <taxon>Embryophyta</taxon>
        <taxon>Tracheophyta</taxon>
        <taxon>Spermatophyta</taxon>
        <taxon>Magnoliopsida</taxon>
        <taxon>Liliopsida</taxon>
        <taxon>Poales</taxon>
        <taxon>Poaceae</taxon>
        <taxon>PACMAD clade</taxon>
        <taxon>Panicoideae</taxon>
        <taxon>Panicodae</taxon>
        <taxon>Paniceae</taxon>
        <taxon>Dichantheliinae</taxon>
        <taxon>Dichanthelium</taxon>
    </lineage>
</organism>
<name>A0A1E5WBU8_9POAL</name>
<comment type="similarity">
    <text evidence="1">Belongs to the remorin family.</text>
</comment>
<dbReference type="PANTHER" id="PTHR31471">
    <property type="entry name" value="OS02G0116800 PROTEIN"/>
    <property type="match status" value="1"/>
</dbReference>
<evidence type="ECO:0000256" key="1">
    <source>
        <dbReference type="ARBA" id="ARBA00005711"/>
    </source>
</evidence>
<feature type="region of interest" description="Disordered" evidence="3">
    <location>
        <begin position="402"/>
        <end position="468"/>
    </location>
</feature>
<feature type="compositionally biased region" description="Polar residues" evidence="3">
    <location>
        <begin position="201"/>
        <end position="220"/>
    </location>
</feature>
<evidence type="ECO:0000256" key="3">
    <source>
        <dbReference type="SAM" id="MobiDB-lite"/>
    </source>
</evidence>
<comment type="caution">
    <text evidence="5">The sequence shown here is derived from an EMBL/GenBank/DDBJ whole genome shotgun (WGS) entry which is preliminary data.</text>
</comment>
<evidence type="ECO:0000259" key="4">
    <source>
        <dbReference type="Pfam" id="PF03763"/>
    </source>
</evidence>
<feature type="compositionally biased region" description="Polar residues" evidence="3">
    <location>
        <begin position="406"/>
        <end position="433"/>
    </location>
</feature>
<dbReference type="CDD" id="cd06503">
    <property type="entry name" value="ATP-synt_Fo_b"/>
    <property type="match status" value="1"/>
</dbReference>
<keyword evidence="6" id="KW-1185">Reference proteome</keyword>